<evidence type="ECO:0000313" key="3">
    <source>
        <dbReference type="Proteomes" id="UP000054988"/>
    </source>
</evidence>
<feature type="region of interest" description="Disordered" evidence="1">
    <location>
        <begin position="1"/>
        <end position="24"/>
    </location>
</feature>
<evidence type="ECO:0000256" key="1">
    <source>
        <dbReference type="SAM" id="MobiDB-lite"/>
    </source>
</evidence>
<gene>
    <name evidence="2" type="ORF">WG66_3175</name>
</gene>
<feature type="region of interest" description="Disordered" evidence="1">
    <location>
        <begin position="49"/>
        <end position="88"/>
    </location>
</feature>
<protein>
    <submittedName>
        <fullName evidence="2">Uncharacterized protein</fullName>
    </submittedName>
</protein>
<comment type="caution">
    <text evidence="2">The sequence shown here is derived from an EMBL/GenBank/DDBJ whole genome shotgun (WGS) entry which is preliminary data.</text>
</comment>
<name>A0A0W0G6Q1_MONRR</name>
<feature type="compositionally biased region" description="Basic residues" evidence="1">
    <location>
        <begin position="68"/>
        <end position="86"/>
    </location>
</feature>
<proteinExistence type="predicted"/>
<accession>A0A0W0G6Q1</accession>
<feature type="compositionally biased region" description="Low complexity" evidence="1">
    <location>
        <begin position="1"/>
        <end position="10"/>
    </location>
</feature>
<organism evidence="2 3">
    <name type="scientific">Moniliophthora roreri</name>
    <name type="common">Frosty pod rot fungus</name>
    <name type="synonym">Monilia roreri</name>
    <dbReference type="NCBI Taxonomy" id="221103"/>
    <lineage>
        <taxon>Eukaryota</taxon>
        <taxon>Fungi</taxon>
        <taxon>Dikarya</taxon>
        <taxon>Basidiomycota</taxon>
        <taxon>Agaricomycotina</taxon>
        <taxon>Agaricomycetes</taxon>
        <taxon>Agaricomycetidae</taxon>
        <taxon>Agaricales</taxon>
        <taxon>Marasmiineae</taxon>
        <taxon>Marasmiaceae</taxon>
        <taxon>Moniliophthora</taxon>
    </lineage>
</organism>
<dbReference type="EMBL" id="LATX01000962">
    <property type="protein sequence ID" value="KTB44246.1"/>
    <property type="molecule type" value="Genomic_DNA"/>
</dbReference>
<feature type="compositionally biased region" description="Pro residues" evidence="1">
    <location>
        <begin position="11"/>
        <end position="24"/>
    </location>
</feature>
<reference evidence="2 3" key="1">
    <citation type="submission" date="2015-12" db="EMBL/GenBank/DDBJ databases">
        <title>Draft genome sequence of Moniliophthora roreri, the causal agent of frosty pod rot of cacao.</title>
        <authorList>
            <person name="Aime M.C."/>
            <person name="Diaz-Valderrama J.R."/>
            <person name="Kijpornyongpan T."/>
            <person name="Phillips-Mora W."/>
        </authorList>
    </citation>
    <scope>NUCLEOTIDE SEQUENCE [LARGE SCALE GENOMIC DNA]</scope>
    <source>
        <strain evidence="2 3">MCA 2952</strain>
    </source>
</reference>
<sequence>MLVPPGGSSLPSPPPTPSPRLAPLPPRIRCPVCLEHGTPKDFGRCIGAPGSSVHAHHPKEDRGGVSKSLKRKRSPPRLQTGRKAHPPRTAPCHTCLDDIGEEEGLVWGRCDNRECWSRKGEVKGGSVGLACPSCSPEGGLGCAHKWICDLCAFFSTSKRPLVWECRGCQNPFCDECPEVHADDEEDEDKCIDCGKGDFLCQDCRHQIFNSSPRSVDFEFEQVRIQPSTIAPTAYPHCVEAVEVF</sequence>
<evidence type="ECO:0000313" key="2">
    <source>
        <dbReference type="EMBL" id="KTB44246.1"/>
    </source>
</evidence>
<dbReference type="AlphaFoldDB" id="A0A0W0G6Q1"/>
<dbReference type="Proteomes" id="UP000054988">
    <property type="component" value="Unassembled WGS sequence"/>
</dbReference>